<dbReference type="Pfam" id="PF03417">
    <property type="entry name" value="AAT"/>
    <property type="match status" value="1"/>
</dbReference>
<keyword evidence="2" id="KW-0012">Acyltransferase</keyword>
<protein>
    <submittedName>
        <fullName evidence="2">Acyl-coenzyme A:6-aminopenicillanic-acid-acyltransferase</fullName>
    </submittedName>
</protein>
<dbReference type="EMBL" id="ACQA01000002">
    <property type="protein sequence ID" value="EEQ94019.1"/>
    <property type="molecule type" value="Genomic_DNA"/>
</dbReference>
<dbReference type="GO" id="GO:0016746">
    <property type="term" value="F:acyltransferase activity"/>
    <property type="evidence" value="ECO:0007669"/>
    <property type="project" value="UniProtKB-KW"/>
</dbReference>
<dbReference type="PANTHER" id="PTHR34180">
    <property type="entry name" value="PEPTIDASE C45"/>
    <property type="match status" value="1"/>
</dbReference>
<dbReference type="PANTHER" id="PTHR34180:SF1">
    <property type="entry name" value="BETA-ALANYL-DOPAMINE_CARCININE HYDROLASE"/>
    <property type="match status" value="1"/>
</dbReference>
<feature type="domain" description="Peptidase C45 hydrolase" evidence="1">
    <location>
        <begin position="133"/>
        <end position="342"/>
    </location>
</feature>
<sequence>MNMSVVPFPFVTVSGVPEERGRQYGVLAAERIRRSAGLYSGTLDAFGLSPERRQSLIEEFAGRIEEFDASYVEEMRGIAKGADVPFEQIVMINARTEVVAMARAETGSPDPEEQDDGCTGALIMPAKSASGNLVHGQNWDWRSECVETGIVLRVRNTNGPDFVTFVEAGGLARSGFNEAGISITANYLECERDYKKLGVPLGLVRRKVLEQEHFAKAIKAVASTPKSCSNNIMIATSAGFGIDFECAPDESFPILPENDLIVHANHWVSPIALTKLRDTGIPFVPESFYRDWRVRQLLESHVGKIGRKELKEALFDDFLTPYAVCRPPRSGNHDNITATVAMVVMEAALGMMEIAPLPALNRQFATYCLQDYTPLPSDAAPRAKSLFIEG</sequence>
<proteinExistence type="predicted"/>
<dbReference type="Proteomes" id="UP000004386">
    <property type="component" value="Unassembled WGS sequence"/>
</dbReference>
<evidence type="ECO:0000313" key="3">
    <source>
        <dbReference type="Proteomes" id="UP000004386"/>
    </source>
</evidence>
<dbReference type="HOGENOM" id="CLU_037787_0_1_5"/>
<dbReference type="NCBIfam" id="NF040521">
    <property type="entry name" value="C45_proenzyme"/>
    <property type="match status" value="1"/>
</dbReference>
<comment type="caution">
    <text evidence="2">The sequence shown here is derived from an EMBL/GenBank/DDBJ whole genome shotgun (WGS) entry which is preliminary data.</text>
</comment>
<evidence type="ECO:0000259" key="1">
    <source>
        <dbReference type="Pfam" id="PF03417"/>
    </source>
</evidence>
<accession>C4WNU2</accession>
<gene>
    <name evidence="2" type="ORF">OINT_2001220</name>
</gene>
<dbReference type="AlphaFoldDB" id="C4WNU2"/>
<dbReference type="Gene3D" id="1.10.10.2120">
    <property type="match status" value="1"/>
</dbReference>
<dbReference type="InterPro" id="IPR047801">
    <property type="entry name" value="Peptidase_C45"/>
</dbReference>
<keyword evidence="2" id="KW-0808">Transferase</keyword>
<organism evidence="2 3">
    <name type="scientific">Brucella intermedia LMG 3301</name>
    <dbReference type="NCBI Taxonomy" id="641118"/>
    <lineage>
        <taxon>Bacteria</taxon>
        <taxon>Pseudomonadati</taxon>
        <taxon>Pseudomonadota</taxon>
        <taxon>Alphaproteobacteria</taxon>
        <taxon>Hyphomicrobiales</taxon>
        <taxon>Brucellaceae</taxon>
        <taxon>Brucella/Ochrobactrum group</taxon>
        <taxon>Brucella</taxon>
    </lineage>
</organism>
<dbReference type="InterPro" id="IPR047794">
    <property type="entry name" value="C45_proenzyme-like"/>
</dbReference>
<dbReference type="Gene3D" id="3.60.60.10">
    <property type="entry name" value="Penicillin V Acylase, Chain A"/>
    <property type="match status" value="1"/>
</dbReference>
<evidence type="ECO:0000313" key="2">
    <source>
        <dbReference type="EMBL" id="EEQ94019.1"/>
    </source>
</evidence>
<reference evidence="2 3" key="1">
    <citation type="submission" date="2009-05" db="EMBL/GenBank/DDBJ databases">
        <authorList>
            <person name="Setubal J.C."/>
            <person name="Boyle S."/>
            <person name="Crasta O.R."/>
            <person name="Gillespie J.J."/>
            <person name="Kenyon R.W."/>
            <person name="Lu J."/>
            <person name="Mane S."/>
            <person name="Nagrani S."/>
            <person name="Shallom J.M."/>
            <person name="Shallom S."/>
            <person name="Shukla M."/>
            <person name="Snyder E.E."/>
            <person name="Sobral B.W."/>
            <person name="Wattam A.R."/>
            <person name="Will R."/>
            <person name="Williams K."/>
            <person name="Yoo H."/>
            <person name="Munk C."/>
            <person name="Tapia R."/>
            <person name="Green L."/>
            <person name="Rogers Y."/>
            <person name="Detter J.C."/>
            <person name="Bruce D."/>
            <person name="Brettin T.S."/>
            <person name="Tsolis R."/>
        </authorList>
    </citation>
    <scope>NUCLEOTIDE SEQUENCE [LARGE SCALE GENOMIC DNA]</scope>
    <source>
        <strain evidence="2 3">LMG 3301</strain>
    </source>
</reference>
<name>C4WNU2_9HYPH</name>
<dbReference type="InterPro" id="IPR005079">
    <property type="entry name" value="Peptidase_C45_hydrolase"/>
</dbReference>